<sequence>MKFLFIVMVMFAAAWTCVRMEFDAGPSFNVIDYGANGNGQTDDSQSTKPTQTLDFLYSFCVALIVLGYVTTKTT</sequence>
<keyword evidence="1" id="KW-0732">Signal</keyword>
<reference evidence="2 3" key="1">
    <citation type="submission" date="2024-08" db="EMBL/GenBank/DDBJ databases">
        <title>Insights into the chromosomal genome structure of Flemingia macrophylla.</title>
        <authorList>
            <person name="Ding Y."/>
            <person name="Zhao Y."/>
            <person name="Bi W."/>
            <person name="Wu M."/>
            <person name="Zhao G."/>
            <person name="Gong Y."/>
            <person name="Li W."/>
            <person name="Zhang P."/>
        </authorList>
    </citation>
    <scope>NUCLEOTIDE SEQUENCE [LARGE SCALE GENOMIC DNA]</scope>
    <source>
        <strain evidence="2">DYQJB</strain>
        <tissue evidence="2">Leaf</tissue>
    </source>
</reference>
<evidence type="ECO:0000256" key="1">
    <source>
        <dbReference type="SAM" id="SignalP"/>
    </source>
</evidence>
<protein>
    <submittedName>
        <fullName evidence="2">Uncharacterized protein</fullName>
    </submittedName>
</protein>
<keyword evidence="3" id="KW-1185">Reference proteome</keyword>
<proteinExistence type="predicted"/>
<gene>
    <name evidence="2" type="ORF">Fmac_011350</name>
</gene>
<organism evidence="2 3">
    <name type="scientific">Flemingia macrophylla</name>
    <dbReference type="NCBI Taxonomy" id="520843"/>
    <lineage>
        <taxon>Eukaryota</taxon>
        <taxon>Viridiplantae</taxon>
        <taxon>Streptophyta</taxon>
        <taxon>Embryophyta</taxon>
        <taxon>Tracheophyta</taxon>
        <taxon>Spermatophyta</taxon>
        <taxon>Magnoliopsida</taxon>
        <taxon>eudicotyledons</taxon>
        <taxon>Gunneridae</taxon>
        <taxon>Pentapetalae</taxon>
        <taxon>rosids</taxon>
        <taxon>fabids</taxon>
        <taxon>Fabales</taxon>
        <taxon>Fabaceae</taxon>
        <taxon>Papilionoideae</taxon>
        <taxon>50 kb inversion clade</taxon>
        <taxon>NPAAA clade</taxon>
        <taxon>indigoferoid/millettioid clade</taxon>
        <taxon>Phaseoleae</taxon>
        <taxon>Flemingia</taxon>
    </lineage>
</organism>
<dbReference type="InterPro" id="IPR011050">
    <property type="entry name" value="Pectin_lyase_fold/virulence"/>
</dbReference>
<feature type="chain" id="PRO_5044862554" evidence="1">
    <location>
        <begin position="21"/>
        <end position="74"/>
    </location>
</feature>
<name>A0ABD1MM90_9FABA</name>
<dbReference type="EMBL" id="JBGMDY010000004">
    <property type="protein sequence ID" value="KAL2336904.1"/>
    <property type="molecule type" value="Genomic_DNA"/>
</dbReference>
<dbReference type="SUPFAM" id="SSF51126">
    <property type="entry name" value="Pectin lyase-like"/>
    <property type="match status" value="1"/>
</dbReference>
<dbReference type="AlphaFoldDB" id="A0ABD1MM90"/>
<dbReference type="Proteomes" id="UP001603857">
    <property type="component" value="Unassembled WGS sequence"/>
</dbReference>
<evidence type="ECO:0000313" key="2">
    <source>
        <dbReference type="EMBL" id="KAL2336904.1"/>
    </source>
</evidence>
<evidence type="ECO:0000313" key="3">
    <source>
        <dbReference type="Proteomes" id="UP001603857"/>
    </source>
</evidence>
<accession>A0ABD1MM90</accession>
<feature type="signal peptide" evidence="1">
    <location>
        <begin position="1"/>
        <end position="20"/>
    </location>
</feature>
<comment type="caution">
    <text evidence="2">The sequence shown here is derived from an EMBL/GenBank/DDBJ whole genome shotgun (WGS) entry which is preliminary data.</text>
</comment>